<evidence type="ECO:0000313" key="2">
    <source>
        <dbReference type="EMBL" id="KAJ6254700.1"/>
    </source>
</evidence>
<feature type="domain" description="SKICH" evidence="1">
    <location>
        <begin position="794"/>
        <end position="845"/>
    </location>
</feature>
<gene>
    <name evidence="2" type="ORF">M0813_12304</name>
</gene>
<dbReference type="Pfam" id="PF17751">
    <property type="entry name" value="SKICH"/>
    <property type="match status" value="2"/>
</dbReference>
<evidence type="ECO:0000313" key="3">
    <source>
        <dbReference type="Proteomes" id="UP001150062"/>
    </source>
</evidence>
<accession>A0ABQ8ZCV3</accession>
<dbReference type="PANTHER" id="PTHR35362">
    <property type="entry name" value="ANK_REP_REGION DOMAIN-CONTAINING PROTEIN"/>
    <property type="match status" value="1"/>
</dbReference>
<feature type="domain" description="SKICH" evidence="1">
    <location>
        <begin position="379"/>
        <end position="462"/>
    </location>
</feature>
<comment type="caution">
    <text evidence="2">The sequence shown here is derived from an EMBL/GenBank/DDBJ whole genome shotgun (WGS) entry which is preliminary data.</text>
</comment>
<name>A0ABQ8ZCV3_9EUKA</name>
<evidence type="ECO:0000259" key="1">
    <source>
        <dbReference type="Pfam" id="PF17751"/>
    </source>
</evidence>
<dbReference type="EMBL" id="JAOAOG010000018">
    <property type="protein sequence ID" value="KAJ6254700.1"/>
    <property type="molecule type" value="Genomic_DNA"/>
</dbReference>
<dbReference type="Gene3D" id="2.60.40.2840">
    <property type="match status" value="3"/>
</dbReference>
<protein>
    <submittedName>
        <fullName evidence="2">Phosphatidylethanolamine n-methyltransferase</fullName>
    </submittedName>
</protein>
<reference evidence="2" key="1">
    <citation type="submission" date="2022-08" db="EMBL/GenBank/DDBJ databases">
        <title>Novel sulfate-reducing endosymbionts in the free-living metamonad Anaeramoeba.</title>
        <authorList>
            <person name="Jerlstrom-Hultqvist J."/>
            <person name="Cepicka I."/>
            <person name="Gallot-Lavallee L."/>
            <person name="Salas-Leiva D."/>
            <person name="Curtis B.A."/>
            <person name="Zahonova K."/>
            <person name="Pipaliya S."/>
            <person name="Dacks J."/>
            <person name="Roger A.J."/>
        </authorList>
    </citation>
    <scope>NUCLEOTIDE SEQUENCE</scope>
    <source>
        <strain evidence="2">Schooner1</strain>
    </source>
</reference>
<organism evidence="2 3">
    <name type="scientific">Anaeramoeba flamelloides</name>
    <dbReference type="NCBI Taxonomy" id="1746091"/>
    <lineage>
        <taxon>Eukaryota</taxon>
        <taxon>Metamonada</taxon>
        <taxon>Anaeramoebidae</taxon>
        <taxon>Anaeramoeba</taxon>
    </lineage>
</organism>
<keyword evidence="3" id="KW-1185">Reference proteome</keyword>
<sequence length="881" mass="101453">MTSSLITDRINFQEGEKITLTWDISNSIPVCRGDKIVAVQSNGVIVKGFTSYLNKDCLTQGKCELPFEGLKGLDQVRFHYISQELGIPVATSSAVHIGAYEEKKLNMQMPTSMMPTSMITTNTITTNTMPTSMIPTNMMPTSMIPTTFDEEEILEGIIYPNKFSFKTKEQVEVKWKLPKGYKPHSRDWIAPYEIGADSRSNSSVSTVYNESELQEGKATFAVSMFGEEKGIYEFRYFKNSTYDEICISPIFQIVANRYTDPLSIRKAKRDTLQISWCFLGNRNLELSSDDVIEICTGSIEDRDEKSNFMLTIDTTGSNRGSVYYKTGSLNIGTEGLIIHAVYRRSGEDRIFAISNNYKISQPSETNHAEFYLRNDLVEYGEHIFFSWSLPSKFEPKKNDWIALYREGENNNRTFLKYVYNTKQESEGSGRIPNEKNWTGKFFLRYLPNSQYDSIGQSDTFEIQELKVEGDPNIYMKKDKYNLNEPIKFTWKLPKNFQPKTTDWISIYPSTEKDNHKYGKYIYNTQTTLLGCGEIPNPNKPGKYVIRYLPNYVYDSIMESKVFEVIELQATGAVELFLDKPEFHPTENITFNWVISGEGFTPKKNDWIALYREGENNNRTFLKYIYNTQEAFEGTGEIPNIGNKGRFVLRYLPNSQYVSIGQSDTFEIQELKVEGDPNIYLQKAEFNLSEPIKFTWKLPKNFQPKANDWISIYPSTEKDNHKYGKYIYNKIKALNGCGEIPNPKKQGKYVIRYLPNSVYTSIMESQVFVVGENTTENSQLTLKKPVRITLDKPDYTPLEPITFAWSISQEIQVQSTDWIALYRSNEMNNHTYLTYIYNTNSSHNGNESIPNNGSYVGEFLIRYLPKNGYNSIGESGRFEIKM</sequence>
<dbReference type="Proteomes" id="UP001150062">
    <property type="component" value="Unassembled WGS sequence"/>
</dbReference>
<proteinExistence type="predicted"/>
<dbReference type="PANTHER" id="PTHR35362:SF1">
    <property type="entry name" value="SKICH DOMAIN-CONTAINING PROTEIN"/>
    <property type="match status" value="1"/>
</dbReference>
<dbReference type="InterPro" id="IPR041611">
    <property type="entry name" value="SKICH"/>
</dbReference>